<sequence>MKGSKLEATHWRTVLPAARGASSMGTLPGTRRHQLGALPCMVRQQDWHKVRRKAPFFWHYSRRDAAFTLCDGRGNVARVYSYDVSGFAGAYEREIWWVGGVRWCGKERDEKGHVVVVSLVGA</sequence>
<dbReference type="EMBL" id="JACEIK010002173">
    <property type="protein sequence ID" value="MCD9559603.1"/>
    <property type="molecule type" value="Genomic_DNA"/>
</dbReference>
<dbReference type="Proteomes" id="UP000823775">
    <property type="component" value="Unassembled WGS sequence"/>
</dbReference>
<proteinExistence type="predicted"/>
<feature type="non-terminal residue" evidence="1">
    <location>
        <position position="122"/>
    </location>
</feature>
<evidence type="ECO:0000313" key="2">
    <source>
        <dbReference type="Proteomes" id="UP000823775"/>
    </source>
</evidence>
<comment type="caution">
    <text evidence="1">The sequence shown here is derived from an EMBL/GenBank/DDBJ whole genome shotgun (WGS) entry which is preliminary data.</text>
</comment>
<reference evidence="1 2" key="1">
    <citation type="journal article" date="2021" name="BMC Genomics">
        <title>Datura genome reveals duplications of psychoactive alkaloid biosynthetic genes and high mutation rate following tissue culture.</title>
        <authorList>
            <person name="Rajewski A."/>
            <person name="Carter-House D."/>
            <person name="Stajich J."/>
            <person name="Litt A."/>
        </authorList>
    </citation>
    <scope>NUCLEOTIDE SEQUENCE [LARGE SCALE GENOMIC DNA]</scope>
    <source>
        <strain evidence="1">AR-01</strain>
    </source>
</reference>
<name>A0ABS8UL60_DATST</name>
<gene>
    <name evidence="1" type="ORF">HAX54_017658</name>
</gene>
<accession>A0ABS8UL60</accession>
<keyword evidence="2" id="KW-1185">Reference proteome</keyword>
<organism evidence="1 2">
    <name type="scientific">Datura stramonium</name>
    <name type="common">Jimsonweed</name>
    <name type="synonym">Common thornapple</name>
    <dbReference type="NCBI Taxonomy" id="4076"/>
    <lineage>
        <taxon>Eukaryota</taxon>
        <taxon>Viridiplantae</taxon>
        <taxon>Streptophyta</taxon>
        <taxon>Embryophyta</taxon>
        <taxon>Tracheophyta</taxon>
        <taxon>Spermatophyta</taxon>
        <taxon>Magnoliopsida</taxon>
        <taxon>eudicotyledons</taxon>
        <taxon>Gunneridae</taxon>
        <taxon>Pentapetalae</taxon>
        <taxon>asterids</taxon>
        <taxon>lamiids</taxon>
        <taxon>Solanales</taxon>
        <taxon>Solanaceae</taxon>
        <taxon>Solanoideae</taxon>
        <taxon>Datureae</taxon>
        <taxon>Datura</taxon>
    </lineage>
</organism>
<evidence type="ECO:0000313" key="1">
    <source>
        <dbReference type="EMBL" id="MCD9559603.1"/>
    </source>
</evidence>
<protein>
    <submittedName>
        <fullName evidence="1">Uncharacterized protein</fullName>
    </submittedName>
</protein>